<feature type="transmembrane region" description="Helical" evidence="1">
    <location>
        <begin position="137"/>
        <end position="157"/>
    </location>
</feature>
<dbReference type="Proteomes" id="UP000182798">
    <property type="component" value="Unassembled WGS sequence"/>
</dbReference>
<comment type="caution">
    <text evidence="2">The sequence shown here is derived from an EMBL/GenBank/DDBJ whole genome shotgun (WGS) entry which is preliminary data.</text>
</comment>
<dbReference type="RefSeq" id="WP_071563836.1">
    <property type="nucleotide sequence ID" value="NZ_MIQH01000399.1"/>
</dbReference>
<organism evidence="2 3">
    <name type="scientific">Bathymodiolus thermophilus thioautotrophic gill symbiont</name>
    <dbReference type="NCBI Taxonomy" id="2360"/>
    <lineage>
        <taxon>Bacteria</taxon>
        <taxon>Pseudomonadati</taxon>
        <taxon>Pseudomonadota</taxon>
        <taxon>Gammaproteobacteria</taxon>
        <taxon>sulfur-oxidizing symbionts</taxon>
    </lineage>
</organism>
<keyword evidence="1" id="KW-1133">Transmembrane helix</keyword>
<keyword evidence="1" id="KW-0812">Transmembrane</keyword>
<feature type="transmembrane region" description="Helical" evidence="1">
    <location>
        <begin position="105"/>
        <end position="125"/>
    </location>
</feature>
<gene>
    <name evidence="2" type="ORF">BGC33_12775</name>
</gene>
<dbReference type="EMBL" id="MIQH01000399">
    <property type="protein sequence ID" value="OIR25129.1"/>
    <property type="molecule type" value="Genomic_DNA"/>
</dbReference>
<evidence type="ECO:0000313" key="2">
    <source>
        <dbReference type="EMBL" id="OIR25129.1"/>
    </source>
</evidence>
<accession>A0A1J5U9S9</accession>
<dbReference type="AlphaFoldDB" id="A0A1J5U9S9"/>
<name>A0A1J5U9S9_9GAMM</name>
<evidence type="ECO:0000313" key="3">
    <source>
        <dbReference type="Proteomes" id="UP000182798"/>
    </source>
</evidence>
<reference evidence="3" key="1">
    <citation type="submission" date="2016-09" db="EMBL/GenBank/DDBJ databases">
        <title>Genome Sequence of Bathymodiolus thermophilus sulfur-oxidizing gill endosymbiont.</title>
        <authorList>
            <person name="Ponnudurai R."/>
            <person name="Kleiner M."/>
            <person name="Sayavedra L."/>
            <person name="Thuermer A."/>
            <person name="Felbeck H."/>
            <person name="Schlueter R."/>
            <person name="Schweder T."/>
            <person name="Markert S."/>
        </authorList>
    </citation>
    <scope>NUCLEOTIDE SEQUENCE [LARGE SCALE GENOMIC DNA]</scope>
    <source>
        <strain evidence="3">BAT/CrabSpa'14</strain>
    </source>
</reference>
<protein>
    <submittedName>
        <fullName evidence="2">Uncharacterized protein</fullName>
    </submittedName>
</protein>
<evidence type="ECO:0000256" key="1">
    <source>
        <dbReference type="SAM" id="Phobius"/>
    </source>
</evidence>
<keyword evidence="1" id="KW-0472">Membrane</keyword>
<proteinExistence type="predicted"/>
<sequence>MATGYLDLAYMAEFALVFNLTLKELEIKPLITKIESLKDDLEAALEKTKKIELSRDLLVSINKNKDILKLNDESCNNSKLKDNDKKICKFAKRIKEGKASKHIKFFMYIILITLFSITIANHYAFASWLNENEFKDYFQISWWVIFILLAITIIHSIKSIKKTKQVKDYFFNSDNCVKVSTLQCIAEINNLVKINNQPPTNGDNIDFLSQEPKESYESTSG</sequence>